<name>S3C7I7_OPHP1</name>
<reference evidence="1 2" key="1">
    <citation type="journal article" date="2013" name="BMC Genomics">
        <title>The genome and transcriptome of the pine saprophyte Ophiostoma piceae, and a comparison with the bark beetle-associated pine pathogen Grosmannia clavigera.</title>
        <authorList>
            <person name="Haridas S."/>
            <person name="Wang Y."/>
            <person name="Lim L."/>
            <person name="Massoumi Alamouti S."/>
            <person name="Jackman S."/>
            <person name="Docking R."/>
            <person name="Robertson G."/>
            <person name="Birol I."/>
            <person name="Bohlmann J."/>
            <person name="Breuil C."/>
        </authorList>
    </citation>
    <scope>NUCLEOTIDE SEQUENCE [LARGE SCALE GENOMIC DNA]</scope>
    <source>
        <strain evidence="1 2">UAMH 11346</strain>
    </source>
</reference>
<evidence type="ECO:0000313" key="2">
    <source>
        <dbReference type="Proteomes" id="UP000016923"/>
    </source>
</evidence>
<proteinExistence type="predicted"/>
<accession>S3C7I7</accession>
<dbReference type="Gene3D" id="1.10.510.10">
    <property type="entry name" value="Transferase(Phosphotransferase) domain 1"/>
    <property type="match status" value="1"/>
</dbReference>
<dbReference type="HOGENOM" id="CLU_054430_2_1_1"/>
<organism evidence="1 2">
    <name type="scientific">Ophiostoma piceae (strain UAMH 11346)</name>
    <name type="common">Sap stain fungus</name>
    <dbReference type="NCBI Taxonomy" id="1262450"/>
    <lineage>
        <taxon>Eukaryota</taxon>
        <taxon>Fungi</taxon>
        <taxon>Dikarya</taxon>
        <taxon>Ascomycota</taxon>
        <taxon>Pezizomycotina</taxon>
        <taxon>Sordariomycetes</taxon>
        <taxon>Sordariomycetidae</taxon>
        <taxon>Ophiostomatales</taxon>
        <taxon>Ophiostomataceae</taxon>
        <taxon>Ophiostoma</taxon>
    </lineage>
</organism>
<keyword evidence="2" id="KW-1185">Reference proteome</keyword>
<dbReference type="AlphaFoldDB" id="S3C7I7"/>
<dbReference type="STRING" id="1262450.S3C7I7"/>
<dbReference type="InterPro" id="IPR011009">
    <property type="entry name" value="Kinase-like_dom_sf"/>
</dbReference>
<dbReference type="SUPFAM" id="SSF56112">
    <property type="entry name" value="Protein kinase-like (PK-like)"/>
    <property type="match status" value="1"/>
</dbReference>
<gene>
    <name evidence="1" type="ORF">F503_00628</name>
</gene>
<dbReference type="GO" id="GO:0016301">
    <property type="term" value="F:kinase activity"/>
    <property type="evidence" value="ECO:0007669"/>
    <property type="project" value="UniProtKB-KW"/>
</dbReference>
<dbReference type="EMBL" id="KE148150">
    <property type="protein sequence ID" value="EPE07906.1"/>
    <property type="molecule type" value="Genomic_DNA"/>
</dbReference>
<evidence type="ECO:0000313" key="1">
    <source>
        <dbReference type="EMBL" id="EPE07906.1"/>
    </source>
</evidence>
<dbReference type="OrthoDB" id="4062651at2759"/>
<keyword evidence="1" id="KW-0808">Transferase</keyword>
<sequence length="100" mass="11280">MFDMIVFAEQFSYFVDDEGVSGLVKFVGDTSPYMQNIRSIALSLSQEDNPSIPFTTWLLEPEGIPGSEFQDVVSKMAKMGPLQRITTAEALEHPWFRDAE</sequence>
<keyword evidence="1" id="KW-0418">Kinase</keyword>
<dbReference type="OMA" id="WSDINDP"/>
<dbReference type="Proteomes" id="UP000016923">
    <property type="component" value="Unassembled WGS sequence"/>
</dbReference>
<dbReference type="VEuPathDB" id="FungiDB:F503_00628"/>
<protein>
    <submittedName>
        <fullName evidence="1">Serine threonine protein kinase</fullName>
    </submittedName>
</protein>